<feature type="signal peptide" evidence="2">
    <location>
        <begin position="1"/>
        <end position="21"/>
    </location>
</feature>
<sequence length="255" mass="29101">MSSLLICSWLIFTSIFQYGDAIYRGMPVTSDFYYMVRIKGIMPECSGTIISNVHILTSAQCVYNKTRNNLLIIHDRDPMHVQHRHVRAIFLHPLYNHRHRGIYTYATTYNDIAVLKMSRALSSSEYLTVLELPKVDLKPPYILCGIAGWGATQPHNPYSRNGLYWCFLDVLSPDECAELGRKNRANEFCAMDRNDGSLPLEGDEGSPVICDGHLVGMYTRPFTNEIIDVQEYINHPAVFMKIIPYVPFINSAMNL</sequence>
<evidence type="ECO:0000256" key="2">
    <source>
        <dbReference type="SAM" id="SignalP"/>
    </source>
</evidence>
<dbReference type="Pfam" id="PF00089">
    <property type="entry name" value="Trypsin"/>
    <property type="match status" value="1"/>
</dbReference>
<dbReference type="InterPro" id="IPR043504">
    <property type="entry name" value="Peptidase_S1_PA_chymotrypsin"/>
</dbReference>
<dbReference type="PRINTS" id="PR00722">
    <property type="entry name" value="CHYMOTRYPSIN"/>
</dbReference>
<feature type="domain" description="Peptidase S1" evidence="3">
    <location>
        <begin position="22"/>
        <end position="254"/>
    </location>
</feature>
<dbReference type="InterPro" id="IPR001254">
    <property type="entry name" value="Trypsin_dom"/>
</dbReference>
<dbReference type="InterPro" id="IPR009003">
    <property type="entry name" value="Peptidase_S1_PA"/>
</dbReference>
<keyword evidence="1" id="KW-1015">Disulfide bond</keyword>
<keyword evidence="2" id="KW-0732">Signal</keyword>
<evidence type="ECO:0000313" key="4">
    <source>
        <dbReference type="EMBL" id="JAG75280.1"/>
    </source>
</evidence>
<name>A0A0C9PVM9_9HYME</name>
<dbReference type="InterPro" id="IPR001314">
    <property type="entry name" value="Peptidase_S1A"/>
</dbReference>
<dbReference type="EMBL" id="GBYB01005513">
    <property type="protein sequence ID" value="JAG75280.1"/>
    <property type="molecule type" value="Transcribed_RNA"/>
</dbReference>
<organism evidence="4">
    <name type="scientific">Fopius arisanus</name>
    <dbReference type="NCBI Taxonomy" id="64838"/>
    <lineage>
        <taxon>Eukaryota</taxon>
        <taxon>Metazoa</taxon>
        <taxon>Ecdysozoa</taxon>
        <taxon>Arthropoda</taxon>
        <taxon>Hexapoda</taxon>
        <taxon>Insecta</taxon>
        <taxon>Pterygota</taxon>
        <taxon>Neoptera</taxon>
        <taxon>Endopterygota</taxon>
        <taxon>Hymenoptera</taxon>
        <taxon>Apocrita</taxon>
        <taxon>Ichneumonoidea</taxon>
        <taxon>Braconidae</taxon>
        <taxon>Opiinae</taxon>
        <taxon>Fopius</taxon>
    </lineage>
</organism>
<dbReference type="GO" id="GO:0004252">
    <property type="term" value="F:serine-type endopeptidase activity"/>
    <property type="evidence" value="ECO:0007669"/>
    <property type="project" value="InterPro"/>
</dbReference>
<dbReference type="SMART" id="SM00020">
    <property type="entry name" value="Tryp_SPc"/>
    <property type="match status" value="1"/>
</dbReference>
<reference evidence="4" key="1">
    <citation type="submission" date="2015-01" db="EMBL/GenBank/DDBJ databases">
        <title>Transcriptome Assembly of Fopius arisanus.</title>
        <authorList>
            <person name="Geib S."/>
        </authorList>
    </citation>
    <scope>NUCLEOTIDE SEQUENCE</scope>
</reference>
<dbReference type="PANTHER" id="PTHR24271">
    <property type="entry name" value="KALLIKREIN-RELATED"/>
    <property type="match status" value="1"/>
</dbReference>
<evidence type="ECO:0000256" key="1">
    <source>
        <dbReference type="ARBA" id="ARBA00023157"/>
    </source>
</evidence>
<proteinExistence type="predicted"/>
<feature type="chain" id="PRO_5002217323" evidence="2">
    <location>
        <begin position="22"/>
        <end position="255"/>
    </location>
</feature>
<dbReference type="SUPFAM" id="SSF50494">
    <property type="entry name" value="Trypsin-like serine proteases"/>
    <property type="match status" value="1"/>
</dbReference>
<dbReference type="AlphaFoldDB" id="A0A0C9PVM9"/>
<dbReference type="PROSITE" id="PS50240">
    <property type="entry name" value="TRYPSIN_DOM"/>
    <property type="match status" value="1"/>
</dbReference>
<protein>
    <submittedName>
        <fullName evidence="4">Gzmg_1 protein</fullName>
    </submittedName>
</protein>
<dbReference type="GO" id="GO:0006508">
    <property type="term" value="P:proteolysis"/>
    <property type="evidence" value="ECO:0007669"/>
    <property type="project" value="InterPro"/>
</dbReference>
<accession>A0A0C9PVM9</accession>
<gene>
    <name evidence="4" type="primary">Gzmg_1</name>
    <name evidence="4" type="ORF">g.49795</name>
</gene>
<dbReference type="PANTHER" id="PTHR24271:SF50">
    <property type="match status" value="1"/>
</dbReference>
<dbReference type="Gene3D" id="2.40.10.10">
    <property type="entry name" value="Trypsin-like serine proteases"/>
    <property type="match status" value="1"/>
</dbReference>
<evidence type="ECO:0000259" key="3">
    <source>
        <dbReference type="PROSITE" id="PS50240"/>
    </source>
</evidence>